<evidence type="ECO:0000256" key="5">
    <source>
        <dbReference type="ARBA" id="ARBA00022723"/>
    </source>
</evidence>
<dbReference type="InterPro" id="IPR002016">
    <property type="entry name" value="Haem_peroxidase"/>
</dbReference>
<feature type="binding site" evidence="13">
    <location>
        <position position="195"/>
    </location>
    <ligand>
        <name>Ca(2+)</name>
        <dbReference type="ChEBI" id="CHEBI:29108"/>
        <label>2</label>
    </ligand>
</feature>
<dbReference type="Gramene" id="TraesCS2A03G1337000.1">
    <property type="protein sequence ID" value="TraesCS2A03G1337000.1.CDS"/>
    <property type="gene ID" value="TraesCS2A03G1337000"/>
</dbReference>
<dbReference type="PANTHER" id="PTHR31517">
    <property type="match status" value="1"/>
</dbReference>
<feature type="binding site" evidence="13">
    <location>
        <position position="111"/>
    </location>
    <ligand>
        <name>Ca(2+)</name>
        <dbReference type="ChEBI" id="CHEBI:29108"/>
        <label>1</label>
    </ligand>
</feature>
<dbReference type="GO" id="GO:0004601">
    <property type="term" value="F:peroxidase activity"/>
    <property type="evidence" value="ECO:0000318"/>
    <property type="project" value="GO_Central"/>
</dbReference>
<dbReference type="GO" id="GO:0006950">
    <property type="term" value="P:response to stress"/>
    <property type="evidence" value="ECO:0000318"/>
    <property type="project" value="GO_Central"/>
</dbReference>
<feature type="binding site" evidence="13">
    <location>
        <position position="237"/>
    </location>
    <ligand>
        <name>Ca(2+)</name>
        <dbReference type="ChEBI" id="CHEBI:29108"/>
        <label>2</label>
    </ligand>
</feature>
<feature type="chain" id="PRO_5043075681" description="Peroxidase" evidence="16">
    <location>
        <begin position="20"/>
        <end position="327"/>
    </location>
</feature>
<dbReference type="STRING" id="4565.A0A3B6B920"/>
<keyword evidence="9 15" id="KW-1015">Disulfide bond</keyword>
<dbReference type="EC" id="1.11.1.7" evidence="16"/>
<feature type="binding site" evidence="13">
    <location>
        <position position="115"/>
    </location>
    <ligand>
        <name>Ca(2+)</name>
        <dbReference type="ChEBI" id="CHEBI:29108"/>
        <label>1</label>
    </ligand>
</feature>
<feature type="binding site" evidence="13">
    <location>
        <position position="240"/>
    </location>
    <ligand>
        <name>Ca(2+)</name>
        <dbReference type="ChEBI" id="CHEBI:29108"/>
        <label>2</label>
    </ligand>
</feature>
<evidence type="ECO:0000256" key="4">
    <source>
        <dbReference type="ARBA" id="ARBA00022617"/>
    </source>
</evidence>
<feature type="binding site" evidence="13">
    <location>
        <position position="245"/>
    </location>
    <ligand>
        <name>Ca(2+)</name>
        <dbReference type="ChEBI" id="CHEBI:29108"/>
        <label>2</label>
    </ligand>
</feature>
<accession>A0A3B6B920</accession>
<feature type="binding site" description="axial binding residue" evidence="13">
    <location>
        <position position="194"/>
    </location>
    <ligand>
        <name>heme b</name>
        <dbReference type="ChEBI" id="CHEBI:60344"/>
    </ligand>
    <ligandPart>
        <name>Fe</name>
        <dbReference type="ChEBI" id="CHEBI:18248"/>
    </ligandPart>
</feature>
<dbReference type="GO" id="GO:0006979">
    <property type="term" value="P:response to oxidative stress"/>
    <property type="evidence" value="ECO:0007669"/>
    <property type="project" value="UniProtKB-UniRule"/>
</dbReference>
<comment type="cofactor">
    <cofactor evidence="13 16">
        <name>heme b</name>
        <dbReference type="ChEBI" id="CHEBI:60344"/>
    </cofactor>
    <text evidence="13 16">Binds 1 heme b (iron(II)-protoporphyrin IX) group per subunit.</text>
</comment>
<dbReference type="GO" id="GO:0042744">
    <property type="term" value="P:hydrogen peroxide catabolic process"/>
    <property type="evidence" value="ECO:0007669"/>
    <property type="project" value="UniProtKB-KW"/>
</dbReference>
<keyword evidence="16" id="KW-0964">Secreted</keyword>
<evidence type="ECO:0000256" key="1">
    <source>
        <dbReference type="ARBA" id="ARBA00000189"/>
    </source>
</evidence>
<dbReference type="Proteomes" id="UP000019116">
    <property type="component" value="Chromosome 2A"/>
</dbReference>
<evidence type="ECO:0000256" key="11">
    <source>
        <dbReference type="ARBA" id="ARBA00023324"/>
    </source>
</evidence>
<evidence type="ECO:0000256" key="2">
    <source>
        <dbReference type="ARBA" id="ARBA00006873"/>
    </source>
</evidence>
<comment type="similarity">
    <text evidence="2">Belongs to the peroxidase family. Ascorbate peroxidase subfamily.</text>
</comment>
<dbReference type="PRINTS" id="PR00461">
    <property type="entry name" value="PLPEROXIDASE"/>
</dbReference>
<dbReference type="PANTHER" id="PTHR31517:SF51">
    <property type="entry name" value="PEROXIDASE 55"/>
    <property type="match status" value="1"/>
</dbReference>
<evidence type="ECO:0000259" key="17">
    <source>
        <dbReference type="PROSITE" id="PS50873"/>
    </source>
</evidence>
<dbReference type="PROSITE" id="PS00435">
    <property type="entry name" value="PEROXIDASE_1"/>
    <property type="match status" value="1"/>
</dbReference>
<evidence type="ECO:0000313" key="18">
    <source>
        <dbReference type="EnsemblPlants" id="TraesCS2A02G571600.1"/>
    </source>
</evidence>
<feature type="active site" description="Proton acceptor" evidence="12">
    <location>
        <position position="87"/>
    </location>
</feature>
<comment type="function">
    <text evidence="16">Removal of H(2)O(2), oxidation of toxic reductants, biosynthesis and degradation of lignin, suberization, auxin catabolism, response to environmental stresses such as wounding, pathogen attack and oxidative stress.</text>
</comment>
<evidence type="ECO:0000256" key="3">
    <source>
        <dbReference type="ARBA" id="ARBA00022559"/>
    </source>
</evidence>
<dbReference type="Gramene" id="TraesKAR2A01G0496500.1">
    <property type="protein sequence ID" value="cds.TraesKAR2A01G0496500.1"/>
    <property type="gene ID" value="TraesKAR2A01G0496500"/>
</dbReference>
<dbReference type="SUPFAM" id="SSF48113">
    <property type="entry name" value="Heme-dependent peroxidases"/>
    <property type="match status" value="1"/>
</dbReference>
<dbReference type="Gramene" id="TraesRN2A0101341100.1">
    <property type="protein sequence ID" value="TraesRN2A0101341100.1"/>
    <property type="gene ID" value="TraesRN2A0101341100"/>
</dbReference>
<dbReference type="OrthoDB" id="2113341at2759"/>
<dbReference type="InterPro" id="IPR010255">
    <property type="entry name" value="Haem_peroxidase_sf"/>
</dbReference>
<evidence type="ECO:0000256" key="7">
    <source>
        <dbReference type="ARBA" id="ARBA00023002"/>
    </source>
</evidence>
<evidence type="ECO:0000256" key="8">
    <source>
        <dbReference type="ARBA" id="ARBA00023004"/>
    </source>
</evidence>
<name>A0A3B6B920_WHEAT</name>
<dbReference type="GO" id="GO:0046872">
    <property type="term" value="F:metal ion binding"/>
    <property type="evidence" value="ECO:0007669"/>
    <property type="project" value="UniProtKB-UniRule"/>
</dbReference>
<dbReference type="EnsemblPlants" id="TraesCS2A02G571600.1">
    <property type="protein sequence ID" value="TraesCS2A02G571600.1"/>
    <property type="gene ID" value="TraesCS2A02G571600"/>
</dbReference>
<keyword evidence="4 16" id="KW-0349">Heme</keyword>
<feature type="binding site" evidence="13">
    <location>
        <position position="113"/>
    </location>
    <ligand>
        <name>Ca(2+)</name>
        <dbReference type="ChEBI" id="CHEBI:29108"/>
        <label>1</label>
    </ligand>
</feature>
<comment type="catalytic activity">
    <reaction evidence="1 16">
        <text>2 a phenolic donor + H2O2 = 2 a phenolic radical donor + 2 H2O</text>
        <dbReference type="Rhea" id="RHEA:56136"/>
        <dbReference type="ChEBI" id="CHEBI:15377"/>
        <dbReference type="ChEBI" id="CHEBI:16240"/>
        <dbReference type="ChEBI" id="CHEBI:139520"/>
        <dbReference type="ChEBI" id="CHEBI:139521"/>
        <dbReference type="EC" id="1.11.1.7"/>
    </reaction>
</comment>
<comment type="cofactor">
    <cofactor evidence="13 16">
        <name>Ca(2+)</name>
        <dbReference type="ChEBI" id="CHEBI:29108"/>
    </cofactor>
    <text evidence="13 16">Binds 2 calcium ions per subunit.</text>
</comment>
<evidence type="ECO:0000256" key="6">
    <source>
        <dbReference type="ARBA" id="ARBA00022837"/>
    </source>
</evidence>
<comment type="subcellular location">
    <subcellularLocation>
        <location evidence="16">Secreted</location>
    </subcellularLocation>
</comment>
<dbReference type="PRINTS" id="PR00458">
    <property type="entry name" value="PEROXIDASE"/>
</dbReference>
<keyword evidence="6 13" id="KW-0106">Calcium</keyword>
<evidence type="ECO:0000256" key="10">
    <source>
        <dbReference type="ARBA" id="ARBA00023283"/>
    </source>
</evidence>
<proteinExistence type="inferred from homology"/>
<reference evidence="18" key="1">
    <citation type="submission" date="2018-08" db="EMBL/GenBank/DDBJ databases">
        <authorList>
            <person name="Rossello M."/>
        </authorList>
    </citation>
    <scope>NUCLEOTIDE SEQUENCE [LARGE SCALE GENOMIC DNA]</scope>
    <source>
        <strain evidence="18">cv. Chinese Spring</strain>
    </source>
</reference>
<evidence type="ECO:0000256" key="9">
    <source>
        <dbReference type="ARBA" id="ARBA00023157"/>
    </source>
</evidence>
<reference evidence="18" key="2">
    <citation type="submission" date="2018-10" db="UniProtKB">
        <authorList>
            <consortium name="EnsemblPlants"/>
        </authorList>
    </citation>
    <scope>IDENTIFICATION</scope>
</reference>
<feature type="signal peptide" evidence="16">
    <location>
        <begin position="1"/>
        <end position="19"/>
    </location>
</feature>
<dbReference type="GO" id="GO:0140825">
    <property type="term" value="F:lactoperoxidase activity"/>
    <property type="evidence" value="ECO:0007669"/>
    <property type="project" value="UniProtKB-EC"/>
</dbReference>
<protein>
    <recommendedName>
        <fullName evidence="16">Peroxidase</fullName>
        <ecNumber evidence="16">1.11.1.7</ecNumber>
    </recommendedName>
</protein>
<keyword evidence="16" id="KW-0732">Signal</keyword>
<organism evidence="18">
    <name type="scientific">Triticum aestivum</name>
    <name type="common">Wheat</name>
    <dbReference type="NCBI Taxonomy" id="4565"/>
    <lineage>
        <taxon>Eukaryota</taxon>
        <taxon>Viridiplantae</taxon>
        <taxon>Streptophyta</taxon>
        <taxon>Embryophyta</taxon>
        <taxon>Tracheophyta</taxon>
        <taxon>Spermatophyta</taxon>
        <taxon>Magnoliopsida</taxon>
        <taxon>Liliopsida</taxon>
        <taxon>Poales</taxon>
        <taxon>Poaceae</taxon>
        <taxon>BOP clade</taxon>
        <taxon>Pooideae</taxon>
        <taxon>Triticodae</taxon>
        <taxon>Triticeae</taxon>
        <taxon>Triticinae</taxon>
        <taxon>Triticum</taxon>
    </lineage>
</organism>
<feature type="binding site" evidence="13">
    <location>
        <position position="124"/>
    </location>
    <ligand>
        <name>Ca(2+)</name>
        <dbReference type="ChEBI" id="CHEBI:29108"/>
        <label>1</label>
    </ligand>
</feature>
<dbReference type="SMR" id="A0A3B6B920"/>
<evidence type="ECO:0000256" key="14">
    <source>
        <dbReference type="PIRSR" id="PIRSR600823-4"/>
    </source>
</evidence>
<dbReference type="Gramene" id="TraesCLE_scaffold_041779_01G000100.1">
    <property type="protein sequence ID" value="TraesCLE_scaffold_041779_01G000100.1"/>
    <property type="gene ID" value="TraesCLE_scaffold_041779_01G000100"/>
</dbReference>
<dbReference type="Gramene" id="TraesCS2A02G571600.1">
    <property type="protein sequence ID" value="TraesCS2A02G571600.1"/>
    <property type="gene ID" value="TraesCS2A02G571600"/>
</dbReference>
<keyword evidence="3 16" id="KW-0575">Peroxidase</keyword>
<feature type="disulfide bond" evidence="15">
    <location>
        <begin position="158"/>
        <end position="314"/>
    </location>
</feature>
<dbReference type="FunFam" id="1.10.420.10:FF:000001">
    <property type="entry name" value="Peroxidase"/>
    <property type="match status" value="1"/>
</dbReference>
<dbReference type="Gramene" id="TraesROB_scaffold_119615_01G000100.1">
    <property type="protein sequence ID" value="TraesROB_scaffold_119615_01G000100.1"/>
    <property type="gene ID" value="TraesROB_scaffold_119615_01G000100"/>
</dbReference>
<dbReference type="PROSITE" id="PS50873">
    <property type="entry name" value="PEROXIDASE_4"/>
    <property type="match status" value="1"/>
</dbReference>
<dbReference type="AlphaFoldDB" id="A0A3B6B920"/>
<dbReference type="InterPro" id="IPR000823">
    <property type="entry name" value="Peroxidase_pln"/>
</dbReference>
<keyword evidence="19" id="KW-1185">Reference proteome</keyword>
<feature type="disulfide bond" evidence="15">
    <location>
        <begin position="56"/>
        <end position="152"/>
    </location>
</feature>
<dbReference type="GO" id="GO:0009505">
    <property type="term" value="C:plant-type cell wall"/>
    <property type="evidence" value="ECO:0000318"/>
    <property type="project" value="GO_Central"/>
</dbReference>
<dbReference type="Gene3D" id="1.10.520.10">
    <property type="match status" value="2"/>
</dbReference>
<keyword evidence="11 16" id="KW-0376">Hydrogen peroxide</keyword>
<dbReference type="InterPro" id="IPR019793">
    <property type="entry name" value="Peroxidases_heam-ligand_BS"/>
</dbReference>
<evidence type="ECO:0000256" key="16">
    <source>
        <dbReference type="RuleBase" id="RU362060"/>
    </source>
</evidence>
<dbReference type="Gene3D" id="1.10.420.10">
    <property type="entry name" value="Peroxidase, domain 2"/>
    <property type="match status" value="1"/>
</dbReference>
<sequence length="327" mass="35675">MLAMLGLVAALLSYPTALSMAEASLISMPTEDVHRGHAPVVFLAESLTPDYYADSCPDVRGLVRSAVGEALQKDIALAAGLIRLFYHDCFPQVHMHTYISTSMCPETDSQGCDASILLAGAESELQMWPNRFLQRAAVQLIEDIRIKVHHACGPVVSCADIMALATHDAVLKLIEAFESRSLDVTDLVALSGAHTIGGAHCTSYADRFAGEANSNEFVRMLLHNCTTGDIRDKQDLDVTTPNKFDDKYFGNLEAGKGVLNSDMQLLHDPRAMELVKGIAENQWWFWNQFDTSIRKLGQLQGPQGNAGEVRTISCSVPNHKSSNVGEV</sequence>
<keyword evidence="7 16" id="KW-0560">Oxidoreductase</keyword>
<comment type="similarity">
    <text evidence="16">Belongs to the peroxidase family. Classical plant (class III) peroxidase subfamily.</text>
</comment>
<keyword evidence="10" id="KW-0873">Pyrrolidone carboxylic acid</keyword>
<feature type="binding site" evidence="13">
    <location>
        <position position="88"/>
    </location>
    <ligand>
        <name>Ca(2+)</name>
        <dbReference type="ChEBI" id="CHEBI:29108"/>
        <label>1</label>
    </ligand>
</feature>
<evidence type="ECO:0000256" key="13">
    <source>
        <dbReference type="PIRSR" id="PIRSR600823-3"/>
    </source>
</evidence>
<feature type="site" description="Transition state stabilizer" evidence="14">
    <location>
        <position position="83"/>
    </location>
</feature>
<feature type="disulfide bond" evidence="15">
    <location>
        <begin position="201"/>
        <end position="225"/>
    </location>
</feature>
<keyword evidence="8 13" id="KW-0408">Iron</keyword>
<dbReference type="Pfam" id="PF00141">
    <property type="entry name" value="peroxidase"/>
    <property type="match status" value="2"/>
</dbReference>
<keyword evidence="5 13" id="KW-0479">Metal-binding</keyword>
<feature type="disulfide bond" evidence="15">
    <location>
        <begin position="89"/>
        <end position="112"/>
    </location>
</feature>
<evidence type="ECO:0000256" key="15">
    <source>
        <dbReference type="PIRSR" id="PIRSR600823-5"/>
    </source>
</evidence>
<evidence type="ECO:0000313" key="19">
    <source>
        <dbReference type="Proteomes" id="UP000019116"/>
    </source>
</evidence>
<feature type="domain" description="Plant heme peroxidase family profile" evidence="17">
    <location>
        <begin position="46"/>
        <end position="317"/>
    </location>
</feature>
<dbReference type="GO" id="GO:0020037">
    <property type="term" value="F:heme binding"/>
    <property type="evidence" value="ECO:0007669"/>
    <property type="project" value="UniProtKB-UniRule"/>
</dbReference>
<dbReference type="GO" id="GO:0005576">
    <property type="term" value="C:extracellular region"/>
    <property type="evidence" value="ECO:0007669"/>
    <property type="project" value="UniProtKB-SubCell"/>
</dbReference>
<evidence type="ECO:0000256" key="12">
    <source>
        <dbReference type="PIRSR" id="PIRSR600823-1"/>
    </source>
</evidence>